<dbReference type="EMBL" id="JABSTQ010010354">
    <property type="protein sequence ID" value="KAG0421521.1"/>
    <property type="molecule type" value="Genomic_DNA"/>
</dbReference>
<keyword evidence="2" id="KW-1185">Reference proteome</keyword>
<organism evidence="1 2">
    <name type="scientific">Ixodes persulcatus</name>
    <name type="common">Taiga tick</name>
    <dbReference type="NCBI Taxonomy" id="34615"/>
    <lineage>
        <taxon>Eukaryota</taxon>
        <taxon>Metazoa</taxon>
        <taxon>Ecdysozoa</taxon>
        <taxon>Arthropoda</taxon>
        <taxon>Chelicerata</taxon>
        <taxon>Arachnida</taxon>
        <taxon>Acari</taxon>
        <taxon>Parasitiformes</taxon>
        <taxon>Ixodida</taxon>
        <taxon>Ixodoidea</taxon>
        <taxon>Ixodidae</taxon>
        <taxon>Ixodinae</taxon>
        <taxon>Ixodes</taxon>
    </lineage>
</organism>
<gene>
    <name evidence="1" type="ORF">HPB47_002597</name>
</gene>
<dbReference type="Proteomes" id="UP000805193">
    <property type="component" value="Unassembled WGS sequence"/>
</dbReference>
<sequence length="80" mass="9427">MGYTATIATMDSQVSSYDSESLQILTSLPRWLPDQQLLHKVHRYSQGREQQKQVAEMVRKQQESKVEETQPHRAWLVEHF</sequence>
<comment type="caution">
    <text evidence="1">The sequence shown here is derived from an EMBL/GenBank/DDBJ whole genome shotgun (WGS) entry which is preliminary data.</text>
</comment>
<evidence type="ECO:0000313" key="2">
    <source>
        <dbReference type="Proteomes" id="UP000805193"/>
    </source>
</evidence>
<reference evidence="1 2" key="1">
    <citation type="journal article" date="2020" name="Cell">
        <title>Large-Scale Comparative Analyses of Tick Genomes Elucidate Their Genetic Diversity and Vector Capacities.</title>
        <authorList>
            <consortium name="Tick Genome and Microbiome Consortium (TIGMIC)"/>
            <person name="Jia N."/>
            <person name="Wang J."/>
            <person name="Shi W."/>
            <person name="Du L."/>
            <person name="Sun Y."/>
            <person name="Zhan W."/>
            <person name="Jiang J.F."/>
            <person name="Wang Q."/>
            <person name="Zhang B."/>
            <person name="Ji P."/>
            <person name="Bell-Sakyi L."/>
            <person name="Cui X.M."/>
            <person name="Yuan T.T."/>
            <person name="Jiang B.G."/>
            <person name="Yang W.F."/>
            <person name="Lam T.T."/>
            <person name="Chang Q.C."/>
            <person name="Ding S.J."/>
            <person name="Wang X.J."/>
            <person name="Zhu J.G."/>
            <person name="Ruan X.D."/>
            <person name="Zhao L."/>
            <person name="Wei J.T."/>
            <person name="Ye R.Z."/>
            <person name="Que T.C."/>
            <person name="Du C.H."/>
            <person name="Zhou Y.H."/>
            <person name="Cheng J.X."/>
            <person name="Dai P.F."/>
            <person name="Guo W.B."/>
            <person name="Han X.H."/>
            <person name="Huang E.J."/>
            <person name="Li L.F."/>
            <person name="Wei W."/>
            <person name="Gao Y.C."/>
            <person name="Liu J.Z."/>
            <person name="Shao H.Z."/>
            <person name="Wang X."/>
            <person name="Wang C.C."/>
            <person name="Yang T.C."/>
            <person name="Huo Q.B."/>
            <person name="Li W."/>
            <person name="Chen H.Y."/>
            <person name="Chen S.E."/>
            <person name="Zhou L.G."/>
            <person name="Ni X.B."/>
            <person name="Tian J.H."/>
            <person name="Sheng Y."/>
            <person name="Liu T."/>
            <person name="Pan Y.S."/>
            <person name="Xia L.Y."/>
            <person name="Li J."/>
            <person name="Zhao F."/>
            <person name="Cao W.C."/>
        </authorList>
    </citation>
    <scope>NUCLEOTIDE SEQUENCE [LARGE SCALE GENOMIC DNA]</scope>
    <source>
        <strain evidence="1">Iper-2018</strain>
    </source>
</reference>
<accession>A0AC60PKS7</accession>
<proteinExistence type="predicted"/>
<evidence type="ECO:0000313" key="1">
    <source>
        <dbReference type="EMBL" id="KAG0421521.1"/>
    </source>
</evidence>
<name>A0AC60PKS7_IXOPE</name>
<protein>
    <submittedName>
        <fullName evidence="1">Uncharacterized protein</fullName>
    </submittedName>
</protein>